<dbReference type="OrthoDB" id="375753at2157"/>
<dbReference type="AlphaFoldDB" id="A0A075MT88"/>
<gene>
    <name evidence="1" type="ORF">NTE_02373</name>
</gene>
<organism evidence="1 2">
    <name type="scientific">Candidatus Nitrososphaera evergladensis SR1</name>
    <dbReference type="NCBI Taxonomy" id="1459636"/>
    <lineage>
        <taxon>Archaea</taxon>
        <taxon>Nitrososphaerota</taxon>
        <taxon>Nitrososphaeria</taxon>
        <taxon>Nitrososphaerales</taxon>
        <taxon>Nitrososphaeraceae</taxon>
        <taxon>Nitrososphaera</taxon>
    </lineage>
</organism>
<dbReference type="STRING" id="1459636.NTE_02373"/>
<accession>A0A075MT88</accession>
<evidence type="ECO:0000313" key="1">
    <source>
        <dbReference type="EMBL" id="AIF84425.1"/>
    </source>
</evidence>
<dbReference type="HOGENOM" id="CLU_2534798_0_0_2"/>
<evidence type="ECO:0000313" key="2">
    <source>
        <dbReference type="Proteomes" id="UP000028194"/>
    </source>
</evidence>
<name>A0A075MT88_9ARCH</name>
<reference evidence="1 2" key="1">
    <citation type="journal article" date="2014" name="PLoS ONE">
        <title>Genome Sequence of Candidatus Nitrososphaera evergladensis from Group I.1b Enriched from Everglades Soil Reveals Novel Genomic Features of the Ammonia-Oxidizing Archaea.</title>
        <authorList>
            <person name="Zhalnina K.V."/>
            <person name="Dias R."/>
            <person name="Leonard M.T."/>
            <person name="Dorr de Quadros P."/>
            <person name="Camargo F.A."/>
            <person name="Drew J.C."/>
            <person name="Farmerie W.G."/>
            <person name="Daroub S.H."/>
            <person name="Triplett E.W."/>
        </authorList>
    </citation>
    <scope>NUCLEOTIDE SEQUENCE [LARGE SCALE GENOMIC DNA]</scope>
    <source>
        <strain evidence="1 2">SR1</strain>
    </source>
</reference>
<dbReference type="Proteomes" id="UP000028194">
    <property type="component" value="Chromosome"/>
</dbReference>
<dbReference type="GeneID" id="41598088"/>
<proteinExistence type="predicted"/>
<sequence length="86" mass="9267">MPEGEGGDDSVQISGDRLKVLLESALAMFGGPGKEYIMEDLARHGITFDSKSHYTLVQIKNALSIILGEDGAALVTDRMCRELGRA</sequence>
<dbReference type="RefSeq" id="WP_148701003.1">
    <property type="nucleotide sequence ID" value="NZ_CP007174.1"/>
</dbReference>
<keyword evidence="2" id="KW-1185">Reference proteome</keyword>
<dbReference type="EMBL" id="CP007174">
    <property type="protein sequence ID" value="AIF84425.1"/>
    <property type="molecule type" value="Genomic_DNA"/>
</dbReference>
<protein>
    <submittedName>
        <fullName evidence="1">Uncharacterized protein</fullName>
    </submittedName>
</protein>
<dbReference type="KEGG" id="nev:NTE_02373"/>